<reference evidence="11" key="2">
    <citation type="journal article" date="2021" name="PeerJ">
        <title>Extensive microbial diversity within the chicken gut microbiome revealed by metagenomics and culture.</title>
        <authorList>
            <person name="Gilroy R."/>
            <person name="Ravi A."/>
            <person name="Getino M."/>
            <person name="Pursley I."/>
            <person name="Horton D.L."/>
            <person name="Alikhan N.F."/>
            <person name="Baker D."/>
            <person name="Gharbi K."/>
            <person name="Hall N."/>
            <person name="Watson M."/>
            <person name="Adriaenssens E.M."/>
            <person name="Foster-Nyarko E."/>
            <person name="Jarju S."/>
            <person name="Secka A."/>
            <person name="Antonio M."/>
            <person name="Oren A."/>
            <person name="Chaudhuri R.R."/>
            <person name="La Ragione R."/>
            <person name="Hildebrand F."/>
            <person name="Pallen M.J."/>
        </authorList>
    </citation>
    <scope>NUCLEOTIDE SEQUENCE</scope>
    <source>
        <strain evidence="11">F6-4510</strain>
    </source>
</reference>
<dbReference type="PROSITE" id="PS00533">
    <property type="entry name" value="PORPHOBILINOGEN_DEAM"/>
    <property type="match status" value="1"/>
</dbReference>
<comment type="subunit">
    <text evidence="4 8">Monomer.</text>
</comment>
<dbReference type="InterPro" id="IPR022419">
    <property type="entry name" value="Porphobilin_deaminase_cofac_BS"/>
</dbReference>
<dbReference type="AlphaFoldDB" id="A0A9D9H3Y2"/>
<dbReference type="EMBL" id="JADIMX010000014">
    <property type="protein sequence ID" value="MBO8433823.1"/>
    <property type="molecule type" value="Genomic_DNA"/>
</dbReference>
<protein>
    <recommendedName>
        <fullName evidence="8">Porphobilinogen deaminase</fullName>
        <shortName evidence="8">PBG</shortName>
        <ecNumber evidence="8">2.5.1.61</ecNumber>
    </recommendedName>
    <alternativeName>
        <fullName evidence="8">Hydroxymethylbilane synthase</fullName>
        <shortName evidence="8">HMBS</shortName>
    </alternativeName>
    <alternativeName>
        <fullName evidence="8">Pre-uroporphyrinogen synthase</fullName>
    </alternativeName>
</protein>
<accession>A0A9D9H3Y2</accession>
<comment type="miscellaneous">
    <text evidence="8">The porphobilinogen subunits are added to the dipyrromethane group.</text>
</comment>
<keyword evidence="5 8" id="KW-0808">Transferase</keyword>
<dbReference type="Gene3D" id="3.40.190.10">
    <property type="entry name" value="Periplasmic binding protein-like II"/>
    <property type="match status" value="2"/>
</dbReference>
<feature type="modified residue" description="S-(dipyrrolylmethanemethyl)cysteine" evidence="8">
    <location>
        <position position="240"/>
    </location>
</feature>
<dbReference type="Proteomes" id="UP000823611">
    <property type="component" value="Unassembled WGS sequence"/>
</dbReference>
<feature type="domain" description="Porphobilinogen deaminase N-terminal" evidence="9">
    <location>
        <begin position="5"/>
        <end position="211"/>
    </location>
</feature>
<comment type="pathway">
    <text evidence="2">Porphyrin-containing compound metabolism; protoporphyrin-IX biosynthesis; coproporphyrinogen-III from 5-aminolevulinate: step 2/4.</text>
</comment>
<dbReference type="GO" id="GO:0005737">
    <property type="term" value="C:cytoplasm"/>
    <property type="evidence" value="ECO:0007669"/>
    <property type="project" value="UniProtKB-UniRule"/>
</dbReference>
<proteinExistence type="inferred from homology"/>
<dbReference type="GO" id="GO:0006782">
    <property type="term" value="P:protoporphyrinogen IX biosynthetic process"/>
    <property type="evidence" value="ECO:0007669"/>
    <property type="project" value="UniProtKB-UniRule"/>
</dbReference>
<dbReference type="Gene3D" id="3.30.160.40">
    <property type="entry name" value="Porphobilinogen deaminase, C-terminal domain"/>
    <property type="match status" value="1"/>
</dbReference>
<evidence type="ECO:0000256" key="3">
    <source>
        <dbReference type="ARBA" id="ARBA00005638"/>
    </source>
</evidence>
<name>A0A9D9H3Y2_9FIRM</name>
<comment type="similarity">
    <text evidence="3 8">Belongs to the HMBS family.</text>
</comment>
<dbReference type="Pfam" id="PF03900">
    <property type="entry name" value="Porphobil_deamC"/>
    <property type="match status" value="1"/>
</dbReference>
<dbReference type="InterPro" id="IPR022417">
    <property type="entry name" value="Porphobilin_deaminase_N"/>
</dbReference>
<evidence type="ECO:0000313" key="11">
    <source>
        <dbReference type="EMBL" id="MBO8433823.1"/>
    </source>
</evidence>
<comment type="function">
    <text evidence="1 8">Tetrapolymerization of the monopyrrole PBG into the hydroxymethylbilane pre-uroporphyrinogen in several discrete steps.</text>
</comment>
<organism evidence="11 12">
    <name type="scientific">Candidatus Fimicola merdigallinarum</name>
    <dbReference type="NCBI Taxonomy" id="2840819"/>
    <lineage>
        <taxon>Bacteria</taxon>
        <taxon>Bacillati</taxon>
        <taxon>Bacillota</taxon>
        <taxon>Clostridia</taxon>
        <taxon>Lachnospirales</taxon>
        <taxon>Lachnospiraceae</taxon>
        <taxon>Lachnospiraceae incertae sedis</taxon>
        <taxon>Candidatus Fimicola</taxon>
    </lineage>
</organism>
<gene>
    <name evidence="8 11" type="primary">hemC</name>
    <name evidence="11" type="ORF">IAC55_00690</name>
</gene>
<dbReference type="InterPro" id="IPR000860">
    <property type="entry name" value="HemC"/>
</dbReference>
<dbReference type="InterPro" id="IPR036803">
    <property type="entry name" value="Porphobilinogen_deaminase_C_sf"/>
</dbReference>
<evidence type="ECO:0000256" key="5">
    <source>
        <dbReference type="ARBA" id="ARBA00022679"/>
    </source>
</evidence>
<dbReference type="FunFam" id="3.40.190.10:FF:000005">
    <property type="entry name" value="Porphobilinogen deaminase"/>
    <property type="match status" value="1"/>
</dbReference>
<comment type="catalytic activity">
    <reaction evidence="7 8">
        <text>4 porphobilinogen + H2O = hydroxymethylbilane + 4 NH4(+)</text>
        <dbReference type="Rhea" id="RHEA:13185"/>
        <dbReference type="ChEBI" id="CHEBI:15377"/>
        <dbReference type="ChEBI" id="CHEBI:28938"/>
        <dbReference type="ChEBI" id="CHEBI:57845"/>
        <dbReference type="ChEBI" id="CHEBI:58126"/>
        <dbReference type="EC" id="2.5.1.61"/>
    </reaction>
</comment>
<evidence type="ECO:0000313" key="12">
    <source>
        <dbReference type="Proteomes" id="UP000823611"/>
    </source>
</evidence>
<comment type="cofactor">
    <cofactor evidence="8">
        <name>dipyrromethane</name>
        <dbReference type="ChEBI" id="CHEBI:60342"/>
    </cofactor>
    <text evidence="8">Binds 1 dipyrromethane group covalently.</text>
</comment>
<dbReference type="FunFam" id="3.40.190.10:FF:000004">
    <property type="entry name" value="Porphobilinogen deaminase"/>
    <property type="match status" value="1"/>
</dbReference>
<dbReference type="EC" id="2.5.1.61" evidence="8"/>
<evidence type="ECO:0000256" key="2">
    <source>
        <dbReference type="ARBA" id="ARBA00004735"/>
    </source>
</evidence>
<keyword evidence="6 8" id="KW-0627">Porphyrin biosynthesis</keyword>
<dbReference type="SUPFAM" id="SSF53850">
    <property type="entry name" value="Periplasmic binding protein-like II"/>
    <property type="match status" value="1"/>
</dbReference>
<dbReference type="GO" id="GO:0004418">
    <property type="term" value="F:hydroxymethylbilane synthase activity"/>
    <property type="evidence" value="ECO:0007669"/>
    <property type="project" value="UniProtKB-UniRule"/>
</dbReference>
<sequence length="295" mass="32374">MSDILKIGTRGSVLALKQAELVESMLKEIFKDLKTEIVIIKTQGDKILDKSIDKIGGKGVFVKEIEQALMDNKIDIAIHSLKDMPEEMPKGLILGAVTERENPMDVFVSADGTSFFDMKSGSRIGTGSLRRGVQLKRLRDDIEIVPIRGNINTRLAKVGKEVDGVVLAAAGLNRAGLSDKISYEFKLSEMIPASCQGIIGIQIRDNDERVLNYVKAINDENSDICQQAERGFLKVVGADCHAPIGAFATVNGDNINIKCVYYDKELVFGEIDGHKRDAKELGIKLANKITGRLEE</sequence>
<evidence type="ECO:0000256" key="6">
    <source>
        <dbReference type="ARBA" id="ARBA00023244"/>
    </source>
</evidence>
<dbReference type="PANTHER" id="PTHR11557">
    <property type="entry name" value="PORPHOBILINOGEN DEAMINASE"/>
    <property type="match status" value="1"/>
</dbReference>
<dbReference type="NCBIfam" id="TIGR00212">
    <property type="entry name" value="hemC"/>
    <property type="match status" value="1"/>
</dbReference>
<feature type="domain" description="Porphobilinogen deaminase C-terminal" evidence="10">
    <location>
        <begin position="225"/>
        <end position="289"/>
    </location>
</feature>
<dbReference type="PRINTS" id="PR00151">
    <property type="entry name" value="PORPHBDMNASE"/>
</dbReference>
<dbReference type="HAMAP" id="MF_00260">
    <property type="entry name" value="Porphobil_deam"/>
    <property type="match status" value="1"/>
</dbReference>
<dbReference type="PIRSF" id="PIRSF001438">
    <property type="entry name" value="4pyrrol_synth_OHMeBilane_synth"/>
    <property type="match status" value="1"/>
</dbReference>
<evidence type="ECO:0000259" key="10">
    <source>
        <dbReference type="Pfam" id="PF03900"/>
    </source>
</evidence>
<dbReference type="PANTHER" id="PTHR11557:SF0">
    <property type="entry name" value="PORPHOBILINOGEN DEAMINASE"/>
    <property type="match status" value="1"/>
</dbReference>
<reference evidence="11" key="1">
    <citation type="submission" date="2020-10" db="EMBL/GenBank/DDBJ databases">
        <authorList>
            <person name="Gilroy R."/>
        </authorList>
    </citation>
    <scope>NUCLEOTIDE SEQUENCE</scope>
    <source>
        <strain evidence="11">F6-4510</strain>
    </source>
</reference>
<dbReference type="Pfam" id="PF01379">
    <property type="entry name" value="Porphobil_deam"/>
    <property type="match status" value="1"/>
</dbReference>
<evidence type="ECO:0000256" key="8">
    <source>
        <dbReference type="HAMAP-Rule" id="MF_00260"/>
    </source>
</evidence>
<dbReference type="InterPro" id="IPR022418">
    <property type="entry name" value="Porphobilinogen_deaminase_C"/>
</dbReference>
<evidence type="ECO:0000256" key="4">
    <source>
        <dbReference type="ARBA" id="ARBA00011245"/>
    </source>
</evidence>
<comment type="caution">
    <text evidence="11">The sequence shown here is derived from an EMBL/GenBank/DDBJ whole genome shotgun (WGS) entry which is preliminary data.</text>
</comment>
<evidence type="ECO:0000256" key="7">
    <source>
        <dbReference type="ARBA" id="ARBA00048169"/>
    </source>
</evidence>
<dbReference type="SUPFAM" id="SSF54782">
    <property type="entry name" value="Porphobilinogen deaminase (hydroxymethylbilane synthase), C-terminal domain"/>
    <property type="match status" value="1"/>
</dbReference>
<evidence type="ECO:0000256" key="1">
    <source>
        <dbReference type="ARBA" id="ARBA00002869"/>
    </source>
</evidence>
<evidence type="ECO:0000259" key="9">
    <source>
        <dbReference type="Pfam" id="PF01379"/>
    </source>
</evidence>